<dbReference type="InterPro" id="IPR008145">
    <property type="entry name" value="GK/Ca_channel_bsu"/>
</dbReference>
<accession>A0AAW1QI60</accession>
<keyword evidence="6" id="KW-0067">ATP-binding</keyword>
<keyword evidence="9" id="KW-1185">Reference proteome</keyword>
<name>A0AAW1QI60_9CHLO</name>
<keyword evidence="3" id="KW-0808">Transferase</keyword>
<dbReference type="NCBIfam" id="TIGR03263">
    <property type="entry name" value="guanyl_kin"/>
    <property type="match status" value="1"/>
</dbReference>
<dbReference type="EMBL" id="JALJOU010000107">
    <property type="protein sequence ID" value="KAK9821119.1"/>
    <property type="molecule type" value="Genomic_DNA"/>
</dbReference>
<evidence type="ECO:0000259" key="7">
    <source>
        <dbReference type="PROSITE" id="PS50052"/>
    </source>
</evidence>
<dbReference type="EC" id="2.7.4.8" evidence="2"/>
<dbReference type="GO" id="GO:0005829">
    <property type="term" value="C:cytosol"/>
    <property type="evidence" value="ECO:0007669"/>
    <property type="project" value="TreeGrafter"/>
</dbReference>
<dbReference type="Gene3D" id="3.40.50.300">
    <property type="entry name" value="P-loop containing nucleotide triphosphate hydrolases"/>
    <property type="match status" value="1"/>
</dbReference>
<keyword evidence="5" id="KW-0418">Kinase</keyword>
<evidence type="ECO:0000313" key="9">
    <source>
        <dbReference type="Proteomes" id="UP001445335"/>
    </source>
</evidence>
<feature type="domain" description="Guanylate kinase-like" evidence="7">
    <location>
        <begin position="23"/>
        <end position="203"/>
    </location>
</feature>
<dbReference type="InterPro" id="IPR027417">
    <property type="entry name" value="P-loop_NTPase"/>
</dbReference>
<evidence type="ECO:0000256" key="6">
    <source>
        <dbReference type="ARBA" id="ARBA00022840"/>
    </source>
</evidence>
<gene>
    <name evidence="8" type="ORF">WJX81_000604</name>
</gene>
<sequence>MWRAVEEQLGPLSEAPMVPALQPLVLVVSGPSGVGKDAVIKELQATRPDLHFVVTATSRPKRPGEQHGVDYLFVTAQQFEEWIAAGALLEHAVVYGEYKGIPLSQVTNALSRGTDVILRLDVQGAATVRRLLPGAVLVFLVAETEAQLVRRLVDRKTEPLDKMLTRVQTAREESKCAADFDYVVLNRDGELHAAVEQLAAIILAEKLKVARLGLAGAA</sequence>
<dbReference type="Proteomes" id="UP001445335">
    <property type="component" value="Unassembled WGS sequence"/>
</dbReference>
<proteinExistence type="inferred from homology"/>
<dbReference type="PROSITE" id="PS50052">
    <property type="entry name" value="GUANYLATE_KINASE_2"/>
    <property type="match status" value="1"/>
</dbReference>
<protein>
    <recommendedName>
        <fullName evidence="2">guanylate kinase</fullName>
        <ecNumber evidence="2">2.7.4.8</ecNumber>
    </recommendedName>
</protein>
<dbReference type="GO" id="GO:0005524">
    <property type="term" value="F:ATP binding"/>
    <property type="evidence" value="ECO:0007669"/>
    <property type="project" value="UniProtKB-KW"/>
</dbReference>
<dbReference type="GO" id="GO:0004385">
    <property type="term" value="F:GMP kinase activity"/>
    <property type="evidence" value="ECO:0007669"/>
    <property type="project" value="UniProtKB-EC"/>
</dbReference>
<evidence type="ECO:0000256" key="3">
    <source>
        <dbReference type="ARBA" id="ARBA00022679"/>
    </source>
</evidence>
<dbReference type="CDD" id="cd00071">
    <property type="entry name" value="GMPK"/>
    <property type="match status" value="1"/>
</dbReference>
<evidence type="ECO:0000256" key="2">
    <source>
        <dbReference type="ARBA" id="ARBA00012961"/>
    </source>
</evidence>
<dbReference type="InterPro" id="IPR017665">
    <property type="entry name" value="Guanylate_kinase"/>
</dbReference>
<evidence type="ECO:0000256" key="5">
    <source>
        <dbReference type="ARBA" id="ARBA00022777"/>
    </source>
</evidence>
<reference evidence="8 9" key="1">
    <citation type="journal article" date="2024" name="Nat. Commun.">
        <title>Phylogenomics reveals the evolutionary origins of lichenization in chlorophyte algae.</title>
        <authorList>
            <person name="Puginier C."/>
            <person name="Libourel C."/>
            <person name="Otte J."/>
            <person name="Skaloud P."/>
            <person name="Haon M."/>
            <person name="Grisel S."/>
            <person name="Petersen M."/>
            <person name="Berrin J.G."/>
            <person name="Delaux P.M."/>
            <person name="Dal Grande F."/>
            <person name="Keller J."/>
        </authorList>
    </citation>
    <scope>NUCLEOTIDE SEQUENCE [LARGE SCALE GENOMIC DNA]</scope>
    <source>
        <strain evidence="8 9">SAG 245.80</strain>
    </source>
</reference>
<organism evidence="8 9">
    <name type="scientific">Elliptochloris bilobata</name>
    <dbReference type="NCBI Taxonomy" id="381761"/>
    <lineage>
        <taxon>Eukaryota</taxon>
        <taxon>Viridiplantae</taxon>
        <taxon>Chlorophyta</taxon>
        <taxon>core chlorophytes</taxon>
        <taxon>Trebouxiophyceae</taxon>
        <taxon>Trebouxiophyceae incertae sedis</taxon>
        <taxon>Elliptochloris clade</taxon>
        <taxon>Elliptochloris</taxon>
    </lineage>
</organism>
<evidence type="ECO:0000256" key="4">
    <source>
        <dbReference type="ARBA" id="ARBA00022741"/>
    </source>
</evidence>
<dbReference type="Gene3D" id="3.30.63.10">
    <property type="entry name" value="Guanylate Kinase phosphate binding domain"/>
    <property type="match status" value="1"/>
</dbReference>
<dbReference type="InterPro" id="IPR008144">
    <property type="entry name" value="Guanylate_kin-like_dom"/>
</dbReference>
<dbReference type="PANTHER" id="PTHR23117:SF13">
    <property type="entry name" value="GUANYLATE KINASE"/>
    <property type="match status" value="1"/>
</dbReference>
<comment type="caution">
    <text evidence="8">The sequence shown here is derived from an EMBL/GenBank/DDBJ whole genome shotgun (WGS) entry which is preliminary data.</text>
</comment>
<dbReference type="Pfam" id="PF00625">
    <property type="entry name" value="Guanylate_kin"/>
    <property type="match status" value="1"/>
</dbReference>
<keyword evidence="4" id="KW-0547">Nucleotide-binding</keyword>
<dbReference type="PROSITE" id="PS00856">
    <property type="entry name" value="GUANYLATE_KINASE_1"/>
    <property type="match status" value="1"/>
</dbReference>
<dbReference type="PANTHER" id="PTHR23117">
    <property type="entry name" value="GUANYLATE KINASE-RELATED"/>
    <property type="match status" value="1"/>
</dbReference>
<dbReference type="SMART" id="SM00072">
    <property type="entry name" value="GuKc"/>
    <property type="match status" value="1"/>
</dbReference>
<evidence type="ECO:0000256" key="1">
    <source>
        <dbReference type="ARBA" id="ARBA00005790"/>
    </source>
</evidence>
<evidence type="ECO:0000313" key="8">
    <source>
        <dbReference type="EMBL" id="KAK9821119.1"/>
    </source>
</evidence>
<dbReference type="FunFam" id="3.30.63.10:FF:000002">
    <property type="entry name" value="Guanylate kinase 1"/>
    <property type="match status" value="1"/>
</dbReference>
<dbReference type="InterPro" id="IPR020590">
    <property type="entry name" value="Guanylate_kinase_CS"/>
</dbReference>
<dbReference type="AlphaFoldDB" id="A0AAW1QI60"/>
<dbReference type="SUPFAM" id="SSF52540">
    <property type="entry name" value="P-loop containing nucleoside triphosphate hydrolases"/>
    <property type="match status" value="1"/>
</dbReference>
<comment type="similarity">
    <text evidence="1">Belongs to the guanylate kinase family.</text>
</comment>